<dbReference type="SUPFAM" id="SSF48452">
    <property type="entry name" value="TPR-like"/>
    <property type="match status" value="1"/>
</dbReference>
<evidence type="ECO:0000313" key="3">
    <source>
        <dbReference type="EMBL" id="OHB12174.1"/>
    </source>
</evidence>
<sequence>MITKTHKIIGSAVVIIALFAIYIFFDRQSRNTDNLPDIYATKATTTTTTTDKNNTDLVNIEGTGNYKIEQVGGGGGIPQPVPDLNRKVTIYAGAMISPEASNLATEKILALQAQLKKDSTDFKAWINLGIYQKMAGDYQGAIFSWQYAGRLAPTNYISLGNLGNLYAYFLKDNGQAEVYYQQAISKAPNQAYLYVQLAEIYRDIFKDLDKARTIVNQGLSKIPNDASLLQLKASLQ</sequence>
<feature type="repeat" description="TPR" evidence="1">
    <location>
        <begin position="122"/>
        <end position="155"/>
    </location>
</feature>
<keyword evidence="1" id="KW-0802">TPR repeat</keyword>
<dbReference type="EMBL" id="MHWT01000021">
    <property type="protein sequence ID" value="OHB12174.1"/>
    <property type="molecule type" value="Genomic_DNA"/>
</dbReference>
<keyword evidence="2" id="KW-1133">Transmembrane helix</keyword>
<feature type="transmembrane region" description="Helical" evidence="2">
    <location>
        <begin position="7"/>
        <end position="25"/>
    </location>
</feature>
<evidence type="ECO:0000313" key="4">
    <source>
        <dbReference type="Proteomes" id="UP000176558"/>
    </source>
</evidence>
<organism evidence="3 4">
    <name type="scientific">Candidatus Zambryskibacteria bacterium RIFCSPLOWO2_12_FULL_39_23</name>
    <dbReference type="NCBI Taxonomy" id="1802776"/>
    <lineage>
        <taxon>Bacteria</taxon>
        <taxon>Candidatus Zambryskiibacteriota</taxon>
    </lineage>
</organism>
<dbReference type="Pfam" id="PF14559">
    <property type="entry name" value="TPR_19"/>
    <property type="match status" value="1"/>
</dbReference>
<evidence type="ECO:0000256" key="1">
    <source>
        <dbReference type="PROSITE-ProRule" id="PRU00339"/>
    </source>
</evidence>
<accession>A0A1G2URX7</accession>
<name>A0A1G2URX7_9BACT</name>
<reference evidence="3 4" key="1">
    <citation type="journal article" date="2016" name="Nat. Commun.">
        <title>Thousands of microbial genomes shed light on interconnected biogeochemical processes in an aquifer system.</title>
        <authorList>
            <person name="Anantharaman K."/>
            <person name="Brown C.T."/>
            <person name="Hug L.A."/>
            <person name="Sharon I."/>
            <person name="Castelle C.J."/>
            <person name="Probst A.J."/>
            <person name="Thomas B.C."/>
            <person name="Singh A."/>
            <person name="Wilkins M.J."/>
            <person name="Karaoz U."/>
            <person name="Brodie E.L."/>
            <person name="Williams K.H."/>
            <person name="Hubbard S.S."/>
            <person name="Banfield J.F."/>
        </authorList>
    </citation>
    <scope>NUCLEOTIDE SEQUENCE [LARGE SCALE GENOMIC DNA]</scope>
</reference>
<dbReference type="AlphaFoldDB" id="A0A1G2URX7"/>
<dbReference type="Proteomes" id="UP000176558">
    <property type="component" value="Unassembled WGS sequence"/>
</dbReference>
<protein>
    <submittedName>
        <fullName evidence="3">Uncharacterized protein</fullName>
    </submittedName>
</protein>
<dbReference type="SMART" id="SM00028">
    <property type="entry name" value="TPR"/>
    <property type="match status" value="3"/>
</dbReference>
<comment type="caution">
    <text evidence="3">The sequence shown here is derived from an EMBL/GenBank/DDBJ whole genome shotgun (WGS) entry which is preliminary data.</text>
</comment>
<dbReference type="Gene3D" id="1.25.40.10">
    <property type="entry name" value="Tetratricopeptide repeat domain"/>
    <property type="match status" value="2"/>
</dbReference>
<dbReference type="InterPro" id="IPR019734">
    <property type="entry name" value="TPR_rpt"/>
</dbReference>
<evidence type="ECO:0000256" key="2">
    <source>
        <dbReference type="SAM" id="Phobius"/>
    </source>
</evidence>
<gene>
    <name evidence="3" type="ORF">A3G99_00880</name>
</gene>
<proteinExistence type="predicted"/>
<keyword evidence="2" id="KW-0812">Transmembrane</keyword>
<dbReference type="PROSITE" id="PS50005">
    <property type="entry name" value="TPR"/>
    <property type="match status" value="1"/>
</dbReference>
<keyword evidence="2" id="KW-0472">Membrane</keyword>
<dbReference type="InterPro" id="IPR011990">
    <property type="entry name" value="TPR-like_helical_dom_sf"/>
</dbReference>